<evidence type="ECO:0000313" key="2">
    <source>
        <dbReference type="Proteomes" id="UP000770015"/>
    </source>
</evidence>
<sequence>MTSVQYSLSIKSGNPELSGTQAALSADQDIILLPASNQQPLRVQLSGSESTLSVQSGANAAGFLSVRGPSGRGPYRLQASQEVSPRGIGSLIYHDSWVTTPAESLEEIKLSIGDDNINDGYWVAWQDPEDKAAGWSLYWVTPRPYNQGDLEGGVQVDLVLFREG</sequence>
<accession>A0A9P9A9H5</accession>
<evidence type="ECO:0000313" key="1">
    <source>
        <dbReference type="EMBL" id="KAH6688970.1"/>
    </source>
</evidence>
<dbReference type="OrthoDB" id="4966308at2759"/>
<name>A0A9P9A9H5_9PEZI</name>
<comment type="caution">
    <text evidence="1">The sequence shown here is derived from an EMBL/GenBank/DDBJ whole genome shotgun (WGS) entry which is preliminary data.</text>
</comment>
<dbReference type="Proteomes" id="UP000770015">
    <property type="component" value="Unassembled WGS sequence"/>
</dbReference>
<gene>
    <name evidence="1" type="ORF">F5X68DRAFT_254783</name>
</gene>
<dbReference type="EMBL" id="JAGSXJ010000008">
    <property type="protein sequence ID" value="KAH6688970.1"/>
    <property type="molecule type" value="Genomic_DNA"/>
</dbReference>
<reference evidence="1" key="1">
    <citation type="journal article" date="2021" name="Nat. Commun.">
        <title>Genetic determinants of endophytism in the Arabidopsis root mycobiome.</title>
        <authorList>
            <person name="Mesny F."/>
            <person name="Miyauchi S."/>
            <person name="Thiergart T."/>
            <person name="Pickel B."/>
            <person name="Atanasova L."/>
            <person name="Karlsson M."/>
            <person name="Huettel B."/>
            <person name="Barry K.W."/>
            <person name="Haridas S."/>
            <person name="Chen C."/>
            <person name="Bauer D."/>
            <person name="Andreopoulos W."/>
            <person name="Pangilinan J."/>
            <person name="LaButti K."/>
            <person name="Riley R."/>
            <person name="Lipzen A."/>
            <person name="Clum A."/>
            <person name="Drula E."/>
            <person name="Henrissat B."/>
            <person name="Kohler A."/>
            <person name="Grigoriev I.V."/>
            <person name="Martin F.M."/>
            <person name="Hacquard S."/>
        </authorList>
    </citation>
    <scope>NUCLEOTIDE SEQUENCE</scope>
    <source>
        <strain evidence="1">MPI-SDFR-AT-0117</strain>
    </source>
</reference>
<keyword evidence="2" id="KW-1185">Reference proteome</keyword>
<proteinExistence type="predicted"/>
<organism evidence="1 2">
    <name type="scientific">Plectosphaerella plurivora</name>
    <dbReference type="NCBI Taxonomy" id="936078"/>
    <lineage>
        <taxon>Eukaryota</taxon>
        <taxon>Fungi</taxon>
        <taxon>Dikarya</taxon>
        <taxon>Ascomycota</taxon>
        <taxon>Pezizomycotina</taxon>
        <taxon>Sordariomycetes</taxon>
        <taxon>Hypocreomycetidae</taxon>
        <taxon>Glomerellales</taxon>
        <taxon>Plectosphaerellaceae</taxon>
        <taxon>Plectosphaerella</taxon>
    </lineage>
</organism>
<dbReference type="AlphaFoldDB" id="A0A9P9A9H5"/>
<protein>
    <submittedName>
        <fullName evidence="1">Uncharacterized protein</fullName>
    </submittedName>
</protein>